<dbReference type="SMART" id="SM00342">
    <property type="entry name" value="HTH_ARAC"/>
    <property type="match status" value="1"/>
</dbReference>
<dbReference type="Gene3D" id="3.40.50.2300">
    <property type="match status" value="1"/>
</dbReference>
<keyword evidence="12" id="KW-1185">Reference proteome</keyword>
<dbReference type="Proteomes" id="UP001338137">
    <property type="component" value="Unassembled WGS sequence"/>
</dbReference>
<comment type="subcellular location">
    <subcellularLocation>
        <location evidence="1">Cytoplasm</location>
    </subcellularLocation>
</comment>
<dbReference type="InterPro" id="IPR011006">
    <property type="entry name" value="CheY-like_superfamily"/>
</dbReference>
<dbReference type="InterPro" id="IPR018062">
    <property type="entry name" value="HTH_AraC-typ_CS"/>
</dbReference>
<organism evidence="11 12">
    <name type="scientific">Paenibacillus alba</name>
    <dbReference type="NCBI Taxonomy" id="1197127"/>
    <lineage>
        <taxon>Bacteria</taxon>
        <taxon>Bacillati</taxon>
        <taxon>Bacillota</taxon>
        <taxon>Bacilli</taxon>
        <taxon>Bacillales</taxon>
        <taxon>Paenibacillaceae</taxon>
        <taxon>Paenibacillus</taxon>
    </lineage>
</organism>
<evidence type="ECO:0000259" key="9">
    <source>
        <dbReference type="PROSITE" id="PS01124"/>
    </source>
</evidence>
<keyword evidence="7" id="KW-0804">Transcription</keyword>
<evidence type="ECO:0000256" key="4">
    <source>
        <dbReference type="ARBA" id="ARBA00023012"/>
    </source>
</evidence>
<dbReference type="Pfam" id="PF12833">
    <property type="entry name" value="HTH_18"/>
    <property type="match status" value="1"/>
</dbReference>
<reference evidence="11 12" key="1">
    <citation type="submission" date="2023-03" db="EMBL/GenBank/DDBJ databases">
        <title>Bacillus Genome Sequencing.</title>
        <authorList>
            <person name="Dunlap C."/>
        </authorList>
    </citation>
    <scope>NUCLEOTIDE SEQUENCE [LARGE SCALE GENOMIC DNA]</scope>
    <source>
        <strain evidence="11 12">BD-533</strain>
    </source>
</reference>
<evidence type="ECO:0000313" key="12">
    <source>
        <dbReference type="Proteomes" id="UP001338137"/>
    </source>
</evidence>
<dbReference type="Pfam" id="PF00072">
    <property type="entry name" value="Response_reg"/>
    <property type="match status" value="1"/>
</dbReference>
<keyword evidence="3 8" id="KW-0597">Phosphoprotein</keyword>
<sequence length="516" mass="60315">MYKVLIVDDEHFIRERLVTIIPWEEYDLVVASVAEDGESALEQIRAVSPDIVITDIRMPDMTGLEMIARAEAYRPNTQFIILSAYSEFDYARRALQLGVADYLLKPTKPEELLQVLLKQVDRLEQLKVLRNRDRRNRYYEESIRSQYIQELILGDQPSYEWKEECVQVGLKWLLDGELRLHLITLDGADQHGHMESAKIDQFAVQNVMFELIAEYEAVCPIRLSFGKWLLVTGGISSQEELLIFARRLYDSIERFTKKKVHIMISESGQSPLQLSGLFWETEKMMAYMGANPEEPVRFLLPSRDEMAYMQWTKPMAELIGWILQGDTDRVIEWLNQLAPAFLEWELKAAERWCFEWLSTIREHAQGQDEGLLPNTDDLRMRISGHTKIKELLYFFTHEIHHLLRQRHGKGIHRLIRLALERIGKEYEQDLQLTTIAEDLGLSPVYLSELFKQQTGVTFRVHLLRARMGAAIRLLKDPTLKVYEVSYKVGYNKVEHFVKLFKREYGMTPSEYRGALV</sequence>
<evidence type="ECO:0000256" key="3">
    <source>
        <dbReference type="ARBA" id="ARBA00022553"/>
    </source>
</evidence>
<evidence type="ECO:0000256" key="6">
    <source>
        <dbReference type="ARBA" id="ARBA00023125"/>
    </source>
</evidence>
<dbReference type="PRINTS" id="PR00032">
    <property type="entry name" value="HTHARAC"/>
</dbReference>
<evidence type="ECO:0000256" key="2">
    <source>
        <dbReference type="ARBA" id="ARBA00022490"/>
    </source>
</evidence>
<dbReference type="RefSeq" id="WP_326072011.1">
    <property type="nucleotide sequence ID" value="NZ_JARLKY010000023.1"/>
</dbReference>
<accession>A0ABU6G363</accession>
<feature type="domain" description="Response regulatory" evidence="10">
    <location>
        <begin position="3"/>
        <end position="120"/>
    </location>
</feature>
<dbReference type="PANTHER" id="PTHR42713:SF3">
    <property type="entry name" value="TRANSCRIPTIONAL REGULATORY PROTEIN HPTR"/>
    <property type="match status" value="1"/>
</dbReference>
<dbReference type="SUPFAM" id="SSF46689">
    <property type="entry name" value="Homeodomain-like"/>
    <property type="match status" value="2"/>
</dbReference>
<dbReference type="EMBL" id="JARLKY010000023">
    <property type="protein sequence ID" value="MEC0227712.1"/>
    <property type="molecule type" value="Genomic_DNA"/>
</dbReference>
<evidence type="ECO:0000259" key="10">
    <source>
        <dbReference type="PROSITE" id="PS50110"/>
    </source>
</evidence>
<name>A0ABU6G363_9BACL</name>
<evidence type="ECO:0000256" key="8">
    <source>
        <dbReference type="PROSITE-ProRule" id="PRU00169"/>
    </source>
</evidence>
<evidence type="ECO:0000256" key="7">
    <source>
        <dbReference type="ARBA" id="ARBA00023163"/>
    </source>
</evidence>
<feature type="domain" description="HTH araC/xylS-type" evidence="9">
    <location>
        <begin position="416"/>
        <end position="514"/>
    </location>
</feature>
<proteinExistence type="predicted"/>
<evidence type="ECO:0000313" key="11">
    <source>
        <dbReference type="EMBL" id="MEC0227712.1"/>
    </source>
</evidence>
<evidence type="ECO:0000256" key="5">
    <source>
        <dbReference type="ARBA" id="ARBA00023015"/>
    </source>
</evidence>
<keyword evidence="6" id="KW-0238">DNA-binding</keyword>
<protein>
    <submittedName>
        <fullName evidence="11">Response regulator</fullName>
    </submittedName>
</protein>
<dbReference type="SMART" id="SM00448">
    <property type="entry name" value="REC"/>
    <property type="match status" value="1"/>
</dbReference>
<evidence type="ECO:0000256" key="1">
    <source>
        <dbReference type="ARBA" id="ARBA00004496"/>
    </source>
</evidence>
<dbReference type="InterPro" id="IPR051552">
    <property type="entry name" value="HptR"/>
</dbReference>
<gene>
    <name evidence="11" type="ORF">P4I72_11305</name>
</gene>
<dbReference type="InterPro" id="IPR009057">
    <property type="entry name" value="Homeodomain-like_sf"/>
</dbReference>
<dbReference type="InterPro" id="IPR018060">
    <property type="entry name" value="HTH_AraC"/>
</dbReference>
<feature type="modified residue" description="4-aspartylphosphate" evidence="8">
    <location>
        <position position="55"/>
    </location>
</feature>
<keyword evidence="2" id="KW-0963">Cytoplasm</keyword>
<keyword evidence="4" id="KW-0902">Two-component regulatory system</keyword>
<dbReference type="InterPro" id="IPR020449">
    <property type="entry name" value="Tscrpt_reg_AraC-type_HTH"/>
</dbReference>
<dbReference type="PROSITE" id="PS50110">
    <property type="entry name" value="RESPONSE_REGULATORY"/>
    <property type="match status" value="1"/>
</dbReference>
<dbReference type="PANTHER" id="PTHR42713">
    <property type="entry name" value="HISTIDINE KINASE-RELATED"/>
    <property type="match status" value="1"/>
</dbReference>
<dbReference type="CDD" id="cd17536">
    <property type="entry name" value="REC_YesN-like"/>
    <property type="match status" value="1"/>
</dbReference>
<keyword evidence="5" id="KW-0805">Transcription regulation</keyword>
<dbReference type="InterPro" id="IPR001789">
    <property type="entry name" value="Sig_transdc_resp-reg_receiver"/>
</dbReference>
<dbReference type="PROSITE" id="PS00041">
    <property type="entry name" value="HTH_ARAC_FAMILY_1"/>
    <property type="match status" value="1"/>
</dbReference>
<comment type="caution">
    <text evidence="11">The sequence shown here is derived from an EMBL/GenBank/DDBJ whole genome shotgun (WGS) entry which is preliminary data.</text>
</comment>
<dbReference type="Gene3D" id="1.10.10.60">
    <property type="entry name" value="Homeodomain-like"/>
    <property type="match status" value="2"/>
</dbReference>
<dbReference type="SUPFAM" id="SSF52172">
    <property type="entry name" value="CheY-like"/>
    <property type="match status" value="1"/>
</dbReference>
<dbReference type="PROSITE" id="PS01124">
    <property type="entry name" value="HTH_ARAC_FAMILY_2"/>
    <property type="match status" value="1"/>
</dbReference>